<dbReference type="PRINTS" id="PR01415">
    <property type="entry name" value="ANKYRIN"/>
</dbReference>
<dbReference type="Gene3D" id="1.25.40.20">
    <property type="entry name" value="Ankyrin repeat-containing domain"/>
    <property type="match status" value="1"/>
</dbReference>
<dbReference type="PANTHER" id="PTHR24171:SF10">
    <property type="entry name" value="ANKYRIN REPEAT DOMAIN-CONTAINING PROTEIN 29-LIKE"/>
    <property type="match status" value="1"/>
</dbReference>
<dbReference type="SMART" id="SM00969">
    <property type="entry name" value="SOCS_box"/>
    <property type="match status" value="1"/>
</dbReference>
<dbReference type="Proteomes" id="UP000297703">
    <property type="component" value="Unassembled WGS sequence"/>
</dbReference>
<dbReference type="STRING" id="55544.A0A4D9E5L0"/>
<evidence type="ECO:0000259" key="5">
    <source>
        <dbReference type="PROSITE" id="PS50225"/>
    </source>
</evidence>
<dbReference type="UniPathway" id="UPA00143"/>
<dbReference type="CDD" id="cd03723">
    <property type="entry name" value="SOCS_ASB4_ASB18"/>
    <property type="match status" value="1"/>
</dbReference>
<reference evidence="6 7" key="1">
    <citation type="submission" date="2019-04" db="EMBL/GenBank/DDBJ databases">
        <title>Draft genome of the big-headed turtle Platysternon megacephalum.</title>
        <authorList>
            <person name="Gong S."/>
        </authorList>
    </citation>
    <scope>NUCLEOTIDE SEQUENCE [LARGE SCALE GENOMIC DNA]</scope>
    <source>
        <strain evidence="6">DO16091913</strain>
        <tissue evidence="6">Muscle</tissue>
    </source>
</reference>
<dbReference type="InterPro" id="IPR002110">
    <property type="entry name" value="Ankyrin_rpt"/>
</dbReference>
<dbReference type="PROSITE" id="PS50088">
    <property type="entry name" value="ANK_REPEAT"/>
    <property type="match status" value="4"/>
</dbReference>
<dbReference type="EMBL" id="QXTE01000196">
    <property type="protein sequence ID" value="TFK02280.1"/>
    <property type="molecule type" value="Genomic_DNA"/>
</dbReference>
<organism evidence="6 7">
    <name type="scientific">Platysternon megacephalum</name>
    <name type="common">big-headed turtle</name>
    <dbReference type="NCBI Taxonomy" id="55544"/>
    <lineage>
        <taxon>Eukaryota</taxon>
        <taxon>Metazoa</taxon>
        <taxon>Chordata</taxon>
        <taxon>Craniata</taxon>
        <taxon>Vertebrata</taxon>
        <taxon>Euteleostomi</taxon>
        <taxon>Archelosauria</taxon>
        <taxon>Testudinata</taxon>
        <taxon>Testudines</taxon>
        <taxon>Cryptodira</taxon>
        <taxon>Durocryptodira</taxon>
        <taxon>Testudinoidea</taxon>
        <taxon>Platysternidae</taxon>
        <taxon>Platysternon</taxon>
    </lineage>
</organism>
<dbReference type="GO" id="GO:0016567">
    <property type="term" value="P:protein ubiquitination"/>
    <property type="evidence" value="ECO:0007669"/>
    <property type="project" value="UniProtKB-UniPathway"/>
</dbReference>
<evidence type="ECO:0000256" key="2">
    <source>
        <dbReference type="ARBA" id="ARBA00022737"/>
    </source>
</evidence>
<dbReference type="Gene3D" id="1.10.750.20">
    <property type="entry name" value="SOCS box"/>
    <property type="match status" value="1"/>
</dbReference>
<dbReference type="PANTHER" id="PTHR24171">
    <property type="entry name" value="ANKYRIN REPEAT DOMAIN-CONTAINING PROTEIN 39-RELATED"/>
    <property type="match status" value="1"/>
</dbReference>
<dbReference type="Pfam" id="PF12796">
    <property type="entry name" value="Ank_2"/>
    <property type="match status" value="2"/>
</dbReference>
<dbReference type="InterPro" id="IPR036036">
    <property type="entry name" value="SOCS_box-like_dom_sf"/>
</dbReference>
<comment type="caution">
    <text evidence="6">The sequence shown here is derived from an EMBL/GenBank/DDBJ whole genome shotgun (WGS) entry which is preliminary data.</text>
</comment>
<comment type="pathway">
    <text evidence="1">Protein modification; protein ubiquitination.</text>
</comment>
<name>A0A4D9E5L0_9SAUR</name>
<dbReference type="SMART" id="SM00248">
    <property type="entry name" value="ANK"/>
    <property type="match status" value="6"/>
</dbReference>
<dbReference type="PROSITE" id="PS50297">
    <property type="entry name" value="ANK_REP_REGION"/>
    <property type="match status" value="3"/>
</dbReference>
<feature type="repeat" description="ANK" evidence="4">
    <location>
        <begin position="206"/>
        <end position="238"/>
    </location>
</feature>
<gene>
    <name evidence="6" type="ORF">DR999_PMT15431</name>
</gene>
<dbReference type="SUPFAM" id="SSF158235">
    <property type="entry name" value="SOCS box-like"/>
    <property type="match status" value="1"/>
</dbReference>
<dbReference type="AlphaFoldDB" id="A0A4D9E5L0"/>
<keyword evidence="7" id="KW-1185">Reference proteome</keyword>
<evidence type="ECO:0000256" key="3">
    <source>
        <dbReference type="ARBA" id="ARBA00023043"/>
    </source>
</evidence>
<evidence type="ECO:0000256" key="1">
    <source>
        <dbReference type="ARBA" id="ARBA00004906"/>
    </source>
</evidence>
<keyword evidence="2" id="KW-0677">Repeat</keyword>
<dbReference type="InterPro" id="IPR001496">
    <property type="entry name" value="SOCS_box"/>
</dbReference>
<feature type="repeat" description="ANK" evidence="4">
    <location>
        <begin position="173"/>
        <end position="205"/>
    </location>
</feature>
<dbReference type="PROSITE" id="PS50225">
    <property type="entry name" value="SOCS"/>
    <property type="match status" value="1"/>
</dbReference>
<reference evidence="6 7" key="2">
    <citation type="submission" date="2019-04" db="EMBL/GenBank/DDBJ databases">
        <title>The genome sequence of big-headed turtle.</title>
        <authorList>
            <person name="Gong S."/>
        </authorList>
    </citation>
    <scope>NUCLEOTIDE SEQUENCE [LARGE SCALE GENOMIC DNA]</scope>
    <source>
        <strain evidence="6">DO16091913</strain>
        <tissue evidence="6">Muscle</tissue>
    </source>
</reference>
<accession>A0A4D9E5L0</accession>
<dbReference type="GO" id="GO:0035556">
    <property type="term" value="P:intracellular signal transduction"/>
    <property type="evidence" value="ECO:0007669"/>
    <property type="project" value="InterPro"/>
</dbReference>
<dbReference type="Pfam" id="PF07525">
    <property type="entry name" value="SOCS_box"/>
    <property type="match status" value="1"/>
</dbReference>
<evidence type="ECO:0000313" key="7">
    <source>
        <dbReference type="Proteomes" id="UP000297703"/>
    </source>
</evidence>
<feature type="repeat" description="ANK" evidence="4">
    <location>
        <begin position="240"/>
        <end position="272"/>
    </location>
</feature>
<proteinExistence type="predicted"/>
<protein>
    <submittedName>
        <fullName evidence="6">Leucine-rich repeat-containing protein 15</fullName>
    </submittedName>
</protein>
<evidence type="ECO:0000313" key="6">
    <source>
        <dbReference type="EMBL" id="TFK02280.1"/>
    </source>
</evidence>
<evidence type="ECO:0000256" key="4">
    <source>
        <dbReference type="PROSITE-ProRule" id="PRU00023"/>
    </source>
</evidence>
<feature type="domain" description="SOCS box" evidence="5">
    <location>
        <begin position="427"/>
        <end position="479"/>
    </location>
</feature>
<dbReference type="InterPro" id="IPR036770">
    <property type="entry name" value="Ankyrin_rpt-contain_sf"/>
</dbReference>
<sequence>MFLCMTGFVACPGCAYGLKMIVSALFYANSDLVRRLKSALDVRDENTVMDLICTEVQHVNATIELSNDDWMKEPQAQLHPLVLYYTALVTGDLRNLKVLTDKYYEDVNLIFEISKNELEWQVKSLATFGLSGLWSLEYKRELTTPLCITARNGHTACVRHLLFWRADPNMAPGGQSALHEACEGGHTDCTELLLEHRANPNLLSEEGLAPLHLCTNQNTLGCAKLLVKYGAMVDLPSEETQETPLHIAAKHGLYDHALLYLRYGASADRKNSREETALSVTCGQAKEQAEQGSYLQVCRLLVMYGADVNTADEEEKSPLHKACKNASHSLVQFLLQNKADVNAIDYNGASPLSCILQTAAFKQQLRPHLTVQTLLNHGSQKIWPMAFGKVLRSCASVPEIIEILFNSYSQVPISEQWREAIPEEIFQMHLPFYESFFMLSCTPRCLQHLCRCAIRKKFGSKCHYLLPSLPVPKPLQNYLLLEPEGILL</sequence>
<feature type="repeat" description="ANK" evidence="4">
    <location>
        <begin position="314"/>
        <end position="346"/>
    </location>
</feature>
<dbReference type="OrthoDB" id="366390at2759"/>
<dbReference type="SUPFAM" id="SSF48403">
    <property type="entry name" value="Ankyrin repeat"/>
    <property type="match status" value="1"/>
</dbReference>
<keyword evidence="3 4" id="KW-0040">ANK repeat</keyword>
<dbReference type="FunFam" id="1.10.750.20:FF:000001">
    <property type="entry name" value="Ankyrin repeat and SOCS box containing 1"/>
    <property type="match status" value="1"/>
</dbReference>
<dbReference type="Pfam" id="PF00023">
    <property type="entry name" value="Ank"/>
    <property type="match status" value="1"/>
</dbReference>